<dbReference type="InterPro" id="IPR011864">
    <property type="entry name" value="Phosphate_PstC"/>
</dbReference>
<keyword evidence="7 8" id="KW-0472">Membrane</keyword>
<dbReference type="AlphaFoldDB" id="A0A1I2RSE0"/>
<reference evidence="12" key="1">
    <citation type="submission" date="2016-10" db="EMBL/GenBank/DDBJ databases">
        <authorList>
            <person name="Varghese N."/>
            <person name="Submissions S."/>
        </authorList>
    </citation>
    <scope>NUCLEOTIDE SEQUENCE [LARGE SCALE GENOMIC DNA]</scope>
    <source>
        <strain evidence="12">ATCC 700379</strain>
    </source>
</reference>
<keyword evidence="3 8" id="KW-0813">Transport</keyword>
<dbReference type="Gene3D" id="1.10.3720.10">
    <property type="entry name" value="MetI-like"/>
    <property type="match status" value="1"/>
</dbReference>
<proteinExistence type="inferred from homology"/>
<dbReference type="PANTHER" id="PTHR30425:SF2">
    <property type="entry name" value="ABC TRANSPORTER PERMEASE PROTEIN YQGH-RELATED"/>
    <property type="match status" value="1"/>
</dbReference>
<evidence type="ECO:0000313" key="12">
    <source>
        <dbReference type="Proteomes" id="UP000198752"/>
    </source>
</evidence>
<sequence>MKIGKMVTDAAPASGGKSKLINEKGLFSQLTDRTSESRGKLLIYGSALLMIVAVTAITLFLSIQGLRAFVVDHLNFWTFITGTEWFPDRAENPSFGAFPFIFGSMAVTFLAALIATPIAIGTAIFMAEIAKKWGAKVMQPVIEILVGIPSVVYGLIGLSIVVPFMRQHFGGSGFNLITGAIVVGIMILPTVASIAADSIRAVPDSLRQASYAIGATKWQTIWRVVIPAAGSSLLTAIILGMSRAFGEALAVQMVIGNARNIPASILDPSATLTTIITLSMGHTTTGSVLNDALWSLGLILLLISYVFIVIIRFLGRRGEKR</sequence>
<evidence type="ECO:0000256" key="5">
    <source>
        <dbReference type="ARBA" id="ARBA00022692"/>
    </source>
</evidence>
<evidence type="ECO:0000256" key="9">
    <source>
        <dbReference type="RuleBase" id="RU363054"/>
    </source>
</evidence>
<dbReference type="PROSITE" id="PS50928">
    <property type="entry name" value="ABC_TM1"/>
    <property type="match status" value="1"/>
</dbReference>
<feature type="transmembrane region" description="Helical" evidence="8">
    <location>
        <begin position="41"/>
        <end position="63"/>
    </location>
</feature>
<feature type="transmembrane region" description="Helical" evidence="8">
    <location>
        <begin position="220"/>
        <end position="241"/>
    </location>
</feature>
<keyword evidence="5 8" id="KW-0812">Transmembrane</keyword>
<dbReference type="InterPro" id="IPR000515">
    <property type="entry name" value="MetI-like"/>
</dbReference>
<evidence type="ECO:0000256" key="6">
    <source>
        <dbReference type="ARBA" id="ARBA00022989"/>
    </source>
</evidence>
<feature type="transmembrane region" description="Helical" evidence="8">
    <location>
        <begin position="100"/>
        <end position="129"/>
    </location>
</feature>
<dbReference type="Pfam" id="PF00528">
    <property type="entry name" value="BPD_transp_1"/>
    <property type="match status" value="1"/>
</dbReference>
<keyword evidence="9" id="KW-0592">Phosphate transport</keyword>
<evidence type="ECO:0000256" key="4">
    <source>
        <dbReference type="ARBA" id="ARBA00022475"/>
    </source>
</evidence>
<dbReference type="CDD" id="cd06261">
    <property type="entry name" value="TM_PBP2"/>
    <property type="match status" value="1"/>
</dbReference>
<dbReference type="PANTHER" id="PTHR30425">
    <property type="entry name" value="PHOSPHATE TRANSPORT SYSTEM PERMEASE PROTEIN PST"/>
    <property type="match status" value="1"/>
</dbReference>
<feature type="transmembrane region" description="Helical" evidence="8">
    <location>
        <begin position="141"/>
        <end position="164"/>
    </location>
</feature>
<keyword evidence="12" id="KW-1185">Reference proteome</keyword>
<evidence type="ECO:0000256" key="3">
    <source>
        <dbReference type="ARBA" id="ARBA00022448"/>
    </source>
</evidence>
<dbReference type="GO" id="GO:0005886">
    <property type="term" value="C:plasma membrane"/>
    <property type="evidence" value="ECO:0007669"/>
    <property type="project" value="UniProtKB-SubCell"/>
</dbReference>
<dbReference type="STRING" id="269670.SAMN02982927_01709"/>
<evidence type="ECO:0000259" key="10">
    <source>
        <dbReference type="PROSITE" id="PS50928"/>
    </source>
</evidence>
<organism evidence="11 12">
    <name type="scientific">Sporolactobacillus nakayamae</name>
    <dbReference type="NCBI Taxonomy" id="269670"/>
    <lineage>
        <taxon>Bacteria</taxon>
        <taxon>Bacillati</taxon>
        <taxon>Bacillota</taxon>
        <taxon>Bacilli</taxon>
        <taxon>Bacillales</taxon>
        <taxon>Sporolactobacillaceae</taxon>
        <taxon>Sporolactobacillus</taxon>
    </lineage>
</organism>
<comment type="similarity">
    <text evidence="2 9">Belongs to the binding-protein-dependent transport system permease family. CysTW subfamily.</text>
</comment>
<evidence type="ECO:0000256" key="1">
    <source>
        <dbReference type="ARBA" id="ARBA00004651"/>
    </source>
</evidence>
<dbReference type="EMBL" id="FOOY01000010">
    <property type="protein sequence ID" value="SFG43574.1"/>
    <property type="molecule type" value="Genomic_DNA"/>
</dbReference>
<keyword evidence="4 9" id="KW-1003">Cell membrane</keyword>
<dbReference type="SUPFAM" id="SSF161098">
    <property type="entry name" value="MetI-like"/>
    <property type="match status" value="1"/>
</dbReference>
<feature type="transmembrane region" description="Helical" evidence="8">
    <location>
        <begin position="176"/>
        <end position="199"/>
    </location>
</feature>
<dbReference type="InterPro" id="IPR051124">
    <property type="entry name" value="Phosphate_Transport_Permease"/>
</dbReference>
<dbReference type="OrthoDB" id="9785113at2"/>
<dbReference type="Proteomes" id="UP000198752">
    <property type="component" value="Unassembled WGS sequence"/>
</dbReference>
<feature type="transmembrane region" description="Helical" evidence="8">
    <location>
        <begin position="292"/>
        <end position="315"/>
    </location>
</feature>
<comment type="subcellular location">
    <subcellularLocation>
        <location evidence="1 8">Cell membrane</location>
        <topology evidence="1 8">Multi-pass membrane protein</topology>
    </subcellularLocation>
</comment>
<dbReference type="GO" id="GO:0005315">
    <property type="term" value="F:phosphate transmembrane transporter activity"/>
    <property type="evidence" value="ECO:0007669"/>
    <property type="project" value="InterPro"/>
</dbReference>
<dbReference type="GO" id="GO:0006817">
    <property type="term" value="P:phosphate ion transport"/>
    <property type="evidence" value="ECO:0007669"/>
    <property type="project" value="UniProtKB-KW"/>
</dbReference>
<keyword evidence="6 8" id="KW-1133">Transmembrane helix</keyword>
<comment type="function">
    <text evidence="9">Part of the binding-protein-dependent transport system for phosphate; probably responsible for the translocation of the substrate across the membrane.</text>
</comment>
<dbReference type="InterPro" id="IPR035906">
    <property type="entry name" value="MetI-like_sf"/>
</dbReference>
<name>A0A1I2RSE0_9BACL</name>
<protein>
    <recommendedName>
        <fullName evidence="9">Phosphate transport system permease protein</fullName>
    </recommendedName>
</protein>
<accession>A0A1I2RSE0</accession>
<feature type="domain" description="ABC transmembrane type-1" evidence="10">
    <location>
        <begin position="101"/>
        <end position="311"/>
    </location>
</feature>
<evidence type="ECO:0000256" key="2">
    <source>
        <dbReference type="ARBA" id="ARBA00007069"/>
    </source>
</evidence>
<evidence type="ECO:0000313" key="11">
    <source>
        <dbReference type="EMBL" id="SFG43574.1"/>
    </source>
</evidence>
<evidence type="ECO:0000256" key="8">
    <source>
        <dbReference type="RuleBase" id="RU363032"/>
    </source>
</evidence>
<evidence type="ECO:0000256" key="7">
    <source>
        <dbReference type="ARBA" id="ARBA00023136"/>
    </source>
</evidence>
<dbReference type="NCBIfam" id="TIGR02138">
    <property type="entry name" value="phosphate_pstC"/>
    <property type="match status" value="1"/>
</dbReference>
<gene>
    <name evidence="11" type="ORF">SAMN02982927_01709</name>
</gene>